<reference evidence="1" key="1">
    <citation type="submission" date="2020-04" db="EMBL/GenBank/DDBJ databases">
        <authorList>
            <person name="Zhang T."/>
        </authorList>
    </citation>
    <scope>NUCLEOTIDE SEQUENCE</scope>
    <source>
        <strain evidence="1">HKST-UBA01</strain>
    </source>
</reference>
<sequence>MNDSNPKANPESWWRTLSVAEDRTVSFRIGPLHGWVTRSRLEWTLAHCYGDDEDESVFAFADPASDEPPEHVERERFPFRQTDPAIHFRPSLADLPVVIRPDDELFLPSGEEVRLFVTTPLWLVLSAGTLKRKMIDLPIRRPSETWFGPSTREGEVCYAARSRAKLLVTELNPAGVRAITAVHVRNRAPSPFALNRIKVPAPFLTLHESDDGRLWTETLSIERTEDAKTVAFEIGTGPPPEVFQARPLEPPRAVAERAHLLQSIGSFLRGR</sequence>
<gene>
    <name evidence="1" type="ORF">KC729_14315</name>
</gene>
<dbReference type="EMBL" id="JAGQHR010000497">
    <property type="protein sequence ID" value="MCA9728861.1"/>
    <property type="molecule type" value="Genomic_DNA"/>
</dbReference>
<evidence type="ECO:0000313" key="1">
    <source>
        <dbReference type="EMBL" id="MCA9728861.1"/>
    </source>
</evidence>
<dbReference type="Proteomes" id="UP000697710">
    <property type="component" value="Unassembled WGS sequence"/>
</dbReference>
<evidence type="ECO:0000313" key="2">
    <source>
        <dbReference type="Proteomes" id="UP000697710"/>
    </source>
</evidence>
<proteinExistence type="predicted"/>
<accession>A0A956RPP3</accession>
<name>A0A956RPP3_UNCEI</name>
<feature type="non-terminal residue" evidence="1">
    <location>
        <position position="271"/>
    </location>
</feature>
<organism evidence="1 2">
    <name type="scientific">Eiseniibacteriota bacterium</name>
    <dbReference type="NCBI Taxonomy" id="2212470"/>
    <lineage>
        <taxon>Bacteria</taxon>
        <taxon>Candidatus Eiseniibacteriota</taxon>
    </lineage>
</organism>
<comment type="caution">
    <text evidence="1">The sequence shown here is derived from an EMBL/GenBank/DDBJ whole genome shotgun (WGS) entry which is preliminary data.</text>
</comment>
<evidence type="ECO:0008006" key="3">
    <source>
        <dbReference type="Google" id="ProtNLM"/>
    </source>
</evidence>
<protein>
    <recommendedName>
        <fullName evidence="3">DUF432 domain-containing protein</fullName>
    </recommendedName>
</protein>
<reference evidence="1" key="2">
    <citation type="journal article" date="2021" name="Microbiome">
        <title>Successional dynamics and alternative stable states in a saline activated sludge microbial community over 9 years.</title>
        <authorList>
            <person name="Wang Y."/>
            <person name="Ye J."/>
            <person name="Ju F."/>
            <person name="Liu L."/>
            <person name="Boyd J.A."/>
            <person name="Deng Y."/>
            <person name="Parks D.H."/>
            <person name="Jiang X."/>
            <person name="Yin X."/>
            <person name="Woodcroft B.J."/>
            <person name="Tyson G.W."/>
            <person name="Hugenholtz P."/>
            <person name="Polz M.F."/>
            <person name="Zhang T."/>
        </authorList>
    </citation>
    <scope>NUCLEOTIDE SEQUENCE</scope>
    <source>
        <strain evidence="1">HKST-UBA01</strain>
    </source>
</reference>
<dbReference type="AlphaFoldDB" id="A0A956RPP3"/>